<sequence length="89" mass="10447">MEVVYLRSFLKDIKSIKDRNTKDKIKTLISDIKKAENLGDVNNVSKLRGYSFAYRARIGDYRLGMYHQGVTVELARFVKRNDIYKVFPK</sequence>
<accession>A0ABV8JNT5</accession>
<evidence type="ECO:0000313" key="1">
    <source>
        <dbReference type="EMBL" id="MFC4095746.1"/>
    </source>
</evidence>
<organism evidence="1 2">
    <name type="scientific">Euzebyella saccharophila</name>
    <dbReference type="NCBI Taxonomy" id="679664"/>
    <lineage>
        <taxon>Bacteria</taxon>
        <taxon>Pseudomonadati</taxon>
        <taxon>Bacteroidota</taxon>
        <taxon>Flavobacteriia</taxon>
        <taxon>Flavobacteriales</taxon>
        <taxon>Flavobacteriaceae</taxon>
        <taxon>Euzebyella</taxon>
    </lineage>
</organism>
<dbReference type="SUPFAM" id="SSF143011">
    <property type="entry name" value="RelE-like"/>
    <property type="match status" value="1"/>
</dbReference>
<evidence type="ECO:0000313" key="2">
    <source>
        <dbReference type="Proteomes" id="UP001595814"/>
    </source>
</evidence>
<name>A0ABV8JNT5_9FLAO</name>
<dbReference type="Proteomes" id="UP001595814">
    <property type="component" value="Unassembled WGS sequence"/>
</dbReference>
<protein>
    <submittedName>
        <fullName evidence="1">Type II toxin-antitoxin system RelE/ParE family toxin</fullName>
    </submittedName>
</protein>
<dbReference type="Gene3D" id="3.30.2310.20">
    <property type="entry name" value="RelE-like"/>
    <property type="match status" value="1"/>
</dbReference>
<dbReference type="InterPro" id="IPR035093">
    <property type="entry name" value="RelE/ParE_toxin_dom_sf"/>
</dbReference>
<gene>
    <name evidence="1" type="ORF">ACFOUT_07655</name>
</gene>
<proteinExistence type="predicted"/>
<comment type="caution">
    <text evidence="1">The sequence shown here is derived from an EMBL/GenBank/DDBJ whole genome shotgun (WGS) entry which is preliminary data.</text>
</comment>
<keyword evidence="2" id="KW-1185">Reference proteome</keyword>
<reference evidence="2" key="1">
    <citation type="journal article" date="2019" name="Int. J. Syst. Evol. Microbiol.">
        <title>The Global Catalogue of Microorganisms (GCM) 10K type strain sequencing project: providing services to taxonomists for standard genome sequencing and annotation.</title>
        <authorList>
            <consortium name="The Broad Institute Genomics Platform"/>
            <consortium name="The Broad Institute Genome Sequencing Center for Infectious Disease"/>
            <person name="Wu L."/>
            <person name="Ma J."/>
        </authorList>
    </citation>
    <scope>NUCLEOTIDE SEQUENCE [LARGE SCALE GENOMIC DNA]</scope>
    <source>
        <strain evidence="2">CECT 7477</strain>
    </source>
</reference>
<dbReference type="EMBL" id="JBHSAW010000004">
    <property type="protein sequence ID" value="MFC4095746.1"/>
    <property type="molecule type" value="Genomic_DNA"/>
</dbReference>
<dbReference type="RefSeq" id="WP_192460606.1">
    <property type="nucleotide sequence ID" value="NZ_JACYFJ010000001.1"/>
</dbReference>